<accession>A0A852B683</accession>
<organism evidence="5 6">
    <name type="scientific">Chloropsis cyanopogon</name>
    <dbReference type="NCBI Taxonomy" id="1218682"/>
    <lineage>
        <taxon>Eukaryota</taxon>
        <taxon>Metazoa</taxon>
        <taxon>Chordata</taxon>
        <taxon>Craniata</taxon>
        <taxon>Vertebrata</taxon>
        <taxon>Euteleostomi</taxon>
        <taxon>Archelosauria</taxon>
        <taxon>Archosauria</taxon>
        <taxon>Dinosauria</taxon>
        <taxon>Saurischia</taxon>
        <taxon>Theropoda</taxon>
        <taxon>Coelurosauria</taxon>
        <taxon>Aves</taxon>
        <taxon>Neognathae</taxon>
        <taxon>Neoaves</taxon>
        <taxon>Telluraves</taxon>
        <taxon>Australaves</taxon>
        <taxon>Passeriformes</taxon>
        <taxon>Corvoidea</taxon>
        <taxon>Irenidae</taxon>
        <taxon>Chloropsis</taxon>
    </lineage>
</organism>
<reference evidence="5" key="1">
    <citation type="submission" date="2019-10" db="EMBL/GenBank/DDBJ databases">
        <title>Bird 10,000 Genomes (B10K) Project - Family phase.</title>
        <authorList>
            <person name="Zhang G."/>
        </authorList>
    </citation>
    <scope>NUCLEOTIDE SEQUENCE</scope>
    <source>
        <strain evidence="5">B10K-DU-002-57</strain>
        <tissue evidence="5">Muscle</tissue>
    </source>
</reference>
<keyword evidence="1" id="KW-1133">Transmembrane helix</keyword>
<evidence type="ECO:0000313" key="5">
    <source>
        <dbReference type="EMBL" id="NXP61013.1"/>
    </source>
</evidence>
<feature type="transmembrane region" description="Helical" evidence="1">
    <location>
        <begin position="351"/>
        <end position="367"/>
    </location>
</feature>
<evidence type="ECO:0000259" key="3">
    <source>
        <dbReference type="Pfam" id="PF23022"/>
    </source>
</evidence>
<feature type="transmembrane region" description="Helical" evidence="1">
    <location>
        <begin position="40"/>
        <end position="57"/>
    </location>
</feature>
<dbReference type="Gene3D" id="3.60.10.10">
    <property type="entry name" value="Endonuclease/exonuclease/phosphatase"/>
    <property type="match status" value="1"/>
</dbReference>
<dbReference type="PANTHER" id="PTHR14859:SF1">
    <property type="entry name" value="PGAP2-INTERACTING PROTEIN"/>
    <property type="match status" value="1"/>
</dbReference>
<dbReference type="SUPFAM" id="SSF56219">
    <property type="entry name" value="DNase I-like"/>
    <property type="match status" value="1"/>
</dbReference>
<dbReference type="InterPro" id="IPR057315">
    <property type="entry name" value="Exo_endo_phos_PGAP2IP_C"/>
</dbReference>
<gene>
    <name evidence="5" type="primary">Cwh43</name>
    <name evidence="5" type="ORF">CHLCYA_R10393</name>
</gene>
<feature type="transmembrane region" description="Helical" evidence="1">
    <location>
        <begin position="89"/>
        <end position="110"/>
    </location>
</feature>
<dbReference type="Proteomes" id="UP000614263">
    <property type="component" value="Unassembled WGS sequence"/>
</dbReference>
<keyword evidence="1" id="KW-0472">Membrane</keyword>
<protein>
    <submittedName>
        <fullName evidence="5">PG2IP protein</fullName>
    </submittedName>
</protein>
<feature type="domain" description="PGAP2IP second transmembrane" evidence="2">
    <location>
        <begin position="238"/>
        <end position="370"/>
    </location>
</feature>
<dbReference type="GO" id="GO:0006506">
    <property type="term" value="P:GPI anchor biosynthetic process"/>
    <property type="evidence" value="ECO:0007669"/>
    <property type="project" value="TreeGrafter"/>
</dbReference>
<feature type="transmembrane region" description="Helical" evidence="1">
    <location>
        <begin position="117"/>
        <end position="136"/>
    </location>
</feature>
<feature type="transmembrane region" description="Helical" evidence="1">
    <location>
        <begin position="319"/>
        <end position="339"/>
    </location>
</feature>
<dbReference type="GO" id="GO:0005783">
    <property type="term" value="C:endoplasmic reticulum"/>
    <property type="evidence" value="ECO:0007669"/>
    <property type="project" value="TreeGrafter"/>
</dbReference>
<proteinExistence type="predicted"/>
<sequence length="553" mass="62569">FSLFWFLLVSGYISWSLYHALPPMIYYFPLQTLALTGLEVFAVAFFSPIFLTIGPFWRLANNEYVLAFLRLTMVGNLASYHAPNASIRLLILAAGVSSSLLVQTVTWWSGNSLQRSIRIWGFMLGKIMLLVLRIWYTSLNPVWSSQVANTVILTIGFVAALERIHSGKHIPAKMTNKTRMCYCLPSMKHLWWFCYYVNSVCTLSFSASAYLLTEKGRQDIVVEQLIRENKQKELEKGTVLLGLAHGLMLSFWSWSYIINLLILFYPFTGLASSAGLLYLHTWSAAVAGNILGIFTMCVWPQLAWHFVSCLHPGKAMSTAMFAYVLELFFCVWCTAYKFVPGGVYIRESSHLLLGFIMLCIGVDFLTGPKKDLSSVFEVKSNQKPFFKRSKNYIKLLLWLFVGVGLLGLGLRYKTYQKKLGQGVPKRDFSAMIWPFRFGYDNEGWSNLEGSANLLNQTEADFITIIESDASKPFIGNHDPTMWLGERLGFYTDFGPSTRDHTWGIMALSRYPIVKSTHHLLPSPEGEIAPAISLTVNFTGKLVDFVVAHFGNEE</sequence>
<dbReference type="Pfam" id="PF23022">
    <property type="entry name" value="6TM_1st_PGAP2IP"/>
    <property type="match status" value="1"/>
</dbReference>
<dbReference type="GO" id="GO:0016020">
    <property type="term" value="C:membrane"/>
    <property type="evidence" value="ECO:0007669"/>
    <property type="project" value="GOC"/>
</dbReference>
<feature type="domain" description="PGAP2IP C-terminal nuclease-like" evidence="4">
    <location>
        <begin position="426"/>
        <end position="553"/>
    </location>
</feature>
<dbReference type="PANTHER" id="PTHR14859">
    <property type="entry name" value="CALCOFLUOR WHITE HYPERSENSITIVE PROTEIN PRECURSOR"/>
    <property type="match status" value="1"/>
</dbReference>
<dbReference type="Pfam" id="PF23021">
    <property type="entry name" value="6TM_2nd_PGAP2IP"/>
    <property type="match status" value="1"/>
</dbReference>
<comment type="caution">
    <text evidence="5">The sequence shown here is derived from an EMBL/GenBank/DDBJ whole genome shotgun (WGS) entry which is preliminary data.</text>
</comment>
<evidence type="ECO:0000259" key="4">
    <source>
        <dbReference type="Pfam" id="PF23226"/>
    </source>
</evidence>
<dbReference type="AlphaFoldDB" id="A0A852B683"/>
<feature type="transmembrane region" description="Helical" evidence="1">
    <location>
        <begin position="260"/>
        <end position="279"/>
    </location>
</feature>
<evidence type="ECO:0000313" key="6">
    <source>
        <dbReference type="Proteomes" id="UP000614263"/>
    </source>
</evidence>
<keyword evidence="6" id="KW-1185">Reference proteome</keyword>
<evidence type="ECO:0000256" key="1">
    <source>
        <dbReference type="SAM" id="Phobius"/>
    </source>
</evidence>
<dbReference type="Pfam" id="PF23226">
    <property type="entry name" value="Exo_endo_phos_PGAP2IP"/>
    <property type="match status" value="1"/>
</dbReference>
<dbReference type="InterPro" id="IPR053912">
    <property type="entry name" value="PGAP2IP_TM_1nd"/>
</dbReference>
<dbReference type="EMBL" id="WEZZ01013509">
    <property type="protein sequence ID" value="NXP61013.1"/>
    <property type="molecule type" value="Genomic_DNA"/>
</dbReference>
<feature type="non-terminal residue" evidence="5">
    <location>
        <position position="553"/>
    </location>
</feature>
<name>A0A852B683_9CORV</name>
<feature type="transmembrane region" description="Helical" evidence="1">
    <location>
        <begin position="64"/>
        <end position="83"/>
    </location>
</feature>
<feature type="transmembrane region" description="Helical" evidence="1">
    <location>
        <begin position="286"/>
        <end position="307"/>
    </location>
</feature>
<dbReference type="InterPro" id="IPR053911">
    <property type="entry name" value="PGAP2IP_TM_2nd"/>
</dbReference>
<evidence type="ECO:0000259" key="2">
    <source>
        <dbReference type="Pfam" id="PF23021"/>
    </source>
</evidence>
<feature type="transmembrane region" description="Helical" evidence="1">
    <location>
        <begin position="392"/>
        <end position="410"/>
    </location>
</feature>
<dbReference type="InterPro" id="IPR036691">
    <property type="entry name" value="Endo/exonu/phosph_ase_sf"/>
</dbReference>
<feature type="domain" description="PGAP2IP first transmembrane" evidence="3">
    <location>
        <begin position="12"/>
        <end position="160"/>
    </location>
</feature>
<dbReference type="InterPro" id="IPR051916">
    <property type="entry name" value="GPI-anchor_lipid_remodeler"/>
</dbReference>
<feature type="transmembrane region" description="Helical" evidence="1">
    <location>
        <begin position="190"/>
        <end position="213"/>
    </location>
</feature>
<feature type="non-terminal residue" evidence="5">
    <location>
        <position position="1"/>
    </location>
</feature>
<keyword evidence="1" id="KW-0812">Transmembrane</keyword>